<sequence length="478" mass="54555">MMHGPCGSANPKCPCMIRGRCSKYFPKSFTDNTVIDADGYAQYRRRDDKQNVKCGKVFLDNRHVVPYHRGLLVKYQGHINVEWCNRSLAIKYLFKYIGKGPDMATIVLQREDNQPTTGELPSTSRATANERDEVKTYVSCRYVSAAEACWRLYDFPIHHREPFVQRLYFHLENEQEVRFRDDETLPQVDPDASSKSFGGVTILLGGDFRQVLPVVPKKGRADIVGASISKSSLWNDCTVFNLVENMQIEKNVPAVTIDGRKVPFRDWVLALGDGTEQTTNFDDDTEPSWIKIPAEVYLKPGDNPLQTMVNEIYAHLGEQHVQMEYIRDRAILTPLNEYVEAVNNEVLHRLPGELKIYRSYDSVCKSASTAVDEVLYPPEYLNSLKFSGLPNHELQVKVGSPIMLLRNLNPKKSLCNGTRLIVTRCYPFLVETRILTGTWIGDITFIPRINMSPADKTFPAMVKRKQFPYNCLLRNDSE</sequence>
<evidence type="ECO:0000259" key="3">
    <source>
        <dbReference type="Pfam" id="PF21530"/>
    </source>
</evidence>
<dbReference type="Pfam" id="PF05970">
    <property type="entry name" value="PIF1"/>
    <property type="match status" value="1"/>
</dbReference>
<reference evidence="4" key="2">
    <citation type="submission" date="2022-03" db="EMBL/GenBank/DDBJ databases">
        <title>Draft title - Genomic analysis of global carrot germplasm unveils the trajectory of domestication and the origin of high carotenoid orange carrot.</title>
        <authorList>
            <person name="Iorizzo M."/>
            <person name="Ellison S."/>
            <person name="Senalik D."/>
            <person name="Macko-Podgorni A."/>
            <person name="Grzebelus D."/>
            <person name="Bostan H."/>
            <person name="Rolling W."/>
            <person name="Curaba J."/>
            <person name="Simon P."/>
        </authorList>
    </citation>
    <scope>NUCLEOTIDE SEQUENCE</scope>
    <source>
        <tissue evidence="4">Leaf</tissue>
    </source>
</reference>
<dbReference type="Pfam" id="PF21530">
    <property type="entry name" value="Pif1_2B_dom"/>
    <property type="match status" value="1"/>
</dbReference>
<dbReference type="GO" id="GO:0000723">
    <property type="term" value="P:telomere maintenance"/>
    <property type="evidence" value="ECO:0007669"/>
    <property type="project" value="InterPro"/>
</dbReference>
<keyword evidence="1" id="KW-0233">DNA recombination</keyword>
<evidence type="ECO:0000256" key="1">
    <source>
        <dbReference type="RuleBase" id="RU363044"/>
    </source>
</evidence>
<proteinExistence type="inferred from homology"/>
<dbReference type="EC" id="5.6.2.3" evidence="1"/>
<dbReference type="GO" id="GO:0006281">
    <property type="term" value="P:DNA repair"/>
    <property type="evidence" value="ECO:0007669"/>
    <property type="project" value="UniProtKB-KW"/>
</dbReference>
<keyword evidence="1" id="KW-0067">ATP-binding</keyword>
<gene>
    <name evidence="4" type="ORF">DCAR_0729362</name>
</gene>
<keyword evidence="1" id="KW-0378">Hydrolase</keyword>
<comment type="catalytic activity">
    <reaction evidence="1">
        <text>ATP + H2O = ADP + phosphate + H(+)</text>
        <dbReference type="Rhea" id="RHEA:13065"/>
        <dbReference type="ChEBI" id="CHEBI:15377"/>
        <dbReference type="ChEBI" id="CHEBI:15378"/>
        <dbReference type="ChEBI" id="CHEBI:30616"/>
        <dbReference type="ChEBI" id="CHEBI:43474"/>
        <dbReference type="ChEBI" id="CHEBI:456216"/>
        <dbReference type="EC" id="5.6.2.3"/>
    </reaction>
</comment>
<dbReference type="GO" id="GO:0043139">
    <property type="term" value="F:5'-3' DNA helicase activity"/>
    <property type="evidence" value="ECO:0007669"/>
    <property type="project" value="UniProtKB-EC"/>
</dbReference>
<evidence type="ECO:0000313" key="5">
    <source>
        <dbReference type="Proteomes" id="UP000077755"/>
    </source>
</evidence>
<dbReference type="PANTHER" id="PTHR10492:SF93">
    <property type="entry name" value="ATP-DEPENDENT DNA HELICASE"/>
    <property type="match status" value="1"/>
</dbReference>
<keyword evidence="1" id="KW-0347">Helicase</keyword>
<dbReference type="GO" id="GO:0006310">
    <property type="term" value="P:DNA recombination"/>
    <property type="evidence" value="ECO:0007669"/>
    <property type="project" value="UniProtKB-KW"/>
</dbReference>
<accession>A0AAF0XMS6</accession>
<dbReference type="InterPro" id="IPR027417">
    <property type="entry name" value="P-loop_NTPase"/>
</dbReference>
<dbReference type="AlphaFoldDB" id="A0AAF0XMS6"/>
<feature type="domain" description="DNA helicase Pif1-like 2B" evidence="3">
    <location>
        <begin position="379"/>
        <end position="424"/>
    </location>
</feature>
<keyword evidence="1" id="KW-0227">DNA damage</keyword>
<keyword evidence="1" id="KW-0547">Nucleotide-binding</keyword>
<feature type="domain" description="DNA helicase Pif1-like DEAD-box helicase" evidence="2">
    <location>
        <begin position="182"/>
        <end position="280"/>
    </location>
</feature>
<evidence type="ECO:0000313" key="4">
    <source>
        <dbReference type="EMBL" id="WOH09902.1"/>
    </source>
</evidence>
<protein>
    <recommendedName>
        <fullName evidence="1">ATP-dependent DNA helicase</fullName>
        <ecNumber evidence="1">5.6.2.3</ecNumber>
    </recommendedName>
</protein>
<dbReference type="Proteomes" id="UP000077755">
    <property type="component" value="Chromosome 7"/>
</dbReference>
<dbReference type="GO" id="GO:0016787">
    <property type="term" value="F:hydrolase activity"/>
    <property type="evidence" value="ECO:0007669"/>
    <property type="project" value="UniProtKB-KW"/>
</dbReference>
<dbReference type="InterPro" id="IPR049163">
    <property type="entry name" value="Pif1-like_2B_dom"/>
</dbReference>
<dbReference type="SUPFAM" id="SSF52540">
    <property type="entry name" value="P-loop containing nucleoside triphosphate hydrolases"/>
    <property type="match status" value="1"/>
</dbReference>
<comment type="cofactor">
    <cofactor evidence="1">
        <name>Mg(2+)</name>
        <dbReference type="ChEBI" id="CHEBI:18420"/>
    </cofactor>
</comment>
<dbReference type="GO" id="GO:0005524">
    <property type="term" value="F:ATP binding"/>
    <property type="evidence" value="ECO:0007669"/>
    <property type="project" value="UniProtKB-KW"/>
</dbReference>
<comment type="similarity">
    <text evidence="1">Belongs to the helicase family.</text>
</comment>
<keyword evidence="5" id="KW-1185">Reference proteome</keyword>
<keyword evidence="1" id="KW-0234">DNA repair</keyword>
<evidence type="ECO:0000259" key="2">
    <source>
        <dbReference type="Pfam" id="PF05970"/>
    </source>
</evidence>
<reference evidence="4" key="1">
    <citation type="journal article" date="2016" name="Nat. Genet.">
        <title>A high-quality carrot genome assembly provides new insights into carotenoid accumulation and asterid genome evolution.</title>
        <authorList>
            <person name="Iorizzo M."/>
            <person name="Ellison S."/>
            <person name="Senalik D."/>
            <person name="Zeng P."/>
            <person name="Satapoomin P."/>
            <person name="Huang J."/>
            <person name="Bowman M."/>
            <person name="Iovene M."/>
            <person name="Sanseverino W."/>
            <person name="Cavagnaro P."/>
            <person name="Yildiz M."/>
            <person name="Macko-Podgorni A."/>
            <person name="Moranska E."/>
            <person name="Grzebelus E."/>
            <person name="Grzebelus D."/>
            <person name="Ashrafi H."/>
            <person name="Zheng Z."/>
            <person name="Cheng S."/>
            <person name="Spooner D."/>
            <person name="Van Deynze A."/>
            <person name="Simon P."/>
        </authorList>
    </citation>
    <scope>NUCLEOTIDE SEQUENCE</scope>
    <source>
        <tissue evidence="4">Leaf</tissue>
    </source>
</reference>
<organism evidence="4 5">
    <name type="scientific">Daucus carota subsp. sativus</name>
    <name type="common">Carrot</name>
    <dbReference type="NCBI Taxonomy" id="79200"/>
    <lineage>
        <taxon>Eukaryota</taxon>
        <taxon>Viridiplantae</taxon>
        <taxon>Streptophyta</taxon>
        <taxon>Embryophyta</taxon>
        <taxon>Tracheophyta</taxon>
        <taxon>Spermatophyta</taxon>
        <taxon>Magnoliopsida</taxon>
        <taxon>eudicotyledons</taxon>
        <taxon>Gunneridae</taxon>
        <taxon>Pentapetalae</taxon>
        <taxon>asterids</taxon>
        <taxon>campanulids</taxon>
        <taxon>Apiales</taxon>
        <taxon>Apiaceae</taxon>
        <taxon>Apioideae</taxon>
        <taxon>Scandiceae</taxon>
        <taxon>Daucinae</taxon>
        <taxon>Daucus</taxon>
        <taxon>Daucus sect. Daucus</taxon>
    </lineage>
</organism>
<name>A0AAF0XMS6_DAUCS</name>
<dbReference type="PANTHER" id="PTHR10492">
    <property type="match status" value="1"/>
</dbReference>
<dbReference type="InterPro" id="IPR010285">
    <property type="entry name" value="DNA_helicase_pif1-like_DEAD"/>
</dbReference>
<dbReference type="EMBL" id="CP093349">
    <property type="protein sequence ID" value="WOH09902.1"/>
    <property type="molecule type" value="Genomic_DNA"/>
</dbReference>